<sequence>MFKKLLYKTLLVTVLAVTATSCNKFLELRPTDGITRDKFWQSKEQIQSAVIGCYTAMQTGGSGRVPTPAESFFTWGELRGDMISPGIGMSIDENNVVNVAILSTNSVTDWRNIYRVINFCNNVIDFAPGVKALDNTLTQEQLNAYLSEALTIRALMYFYLVRSFGDVPLKLKSTSSDSELVQLAKSSKEEVLKQIEADLKLAESYSIISYGDLISDKGRVTRYTVNALQADVYLWMDNYADCITAADKIINSGKFALVPGTNNNTWFNTLYGTGNSVEGIFELQFDSQILNPYFSMFTTNRRRYLAGPSVLEDVFTVDPNNEFNIDIRGIGTSVRPGDQSIYKYIGVDIASPRTQDISYAHWIFYRYADILLLKAEACANSGRGQEALTIINQIRTRARAIDLSAQIVSPDDVKGLTDYILAERAREMAYEGKRWYDLLRNAKRNNYARLDILTQAAIISVPGSVQQSAVNKLKDPNSHYFPINQYEIQTDPNLIQNPFYR</sequence>
<reference evidence="9" key="2">
    <citation type="submission" date="2020-09" db="EMBL/GenBank/DDBJ databases">
        <authorList>
            <person name="Sun Q."/>
            <person name="Sedlacek I."/>
        </authorList>
    </citation>
    <scope>NUCLEOTIDE SEQUENCE</scope>
    <source>
        <strain evidence="9">CCM 8711</strain>
    </source>
</reference>
<evidence type="ECO:0000256" key="3">
    <source>
        <dbReference type="ARBA" id="ARBA00022729"/>
    </source>
</evidence>
<reference evidence="9" key="1">
    <citation type="journal article" date="2014" name="Int. J. Syst. Evol. Microbiol.">
        <title>Complete genome sequence of Corynebacterium casei LMG S-19264T (=DSM 44701T), isolated from a smear-ripened cheese.</title>
        <authorList>
            <consortium name="US DOE Joint Genome Institute (JGI-PGF)"/>
            <person name="Walter F."/>
            <person name="Albersmeier A."/>
            <person name="Kalinowski J."/>
            <person name="Ruckert C."/>
        </authorList>
    </citation>
    <scope>NUCLEOTIDE SEQUENCE</scope>
    <source>
        <strain evidence="9">CCM 8711</strain>
    </source>
</reference>
<feature type="chain" id="PRO_5037364224" evidence="6">
    <location>
        <begin position="20"/>
        <end position="501"/>
    </location>
</feature>
<dbReference type="InterPro" id="IPR033985">
    <property type="entry name" value="SusD-like_N"/>
</dbReference>
<dbReference type="GO" id="GO:0009279">
    <property type="term" value="C:cell outer membrane"/>
    <property type="evidence" value="ECO:0007669"/>
    <property type="project" value="UniProtKB-SubCell"/>
</dbReference>
<organism evidence="9 10">
    <name type="scientific">Mucilaginibacter galii</name>
    <dbReference type="NCBI Taxonomy" id="2005073"/>
    <lineage>
        <taxon>Bacteria</taxon>
        <taxon>Pseudomonadati</taxon>
        <taxon>Bacteroidota</taxon>
        <taxon>Sphingobacteriia</taxon>
        <taxon>Sphingobacteriales</taxon>
        <taxon>Sphingobacteriaceae</taxon>
        <taxon>Mucilaginibacter</taxon>
    </lineage>
</organism>
<comment type="similarity">
    <text evidence="2">Belongs to the SusD family.</text>
</comment>
<feature type="domain" description="RagB/SusD" evidence="7">
    <location>
        <begin position="342"/>
        <end position="500"/>
    </location>
</feature>
<evidence type="ECO:0000256" key="1">
    <source>
        <dbReference type="ARBA" id="ARBA00004442"/>
    </source>
</evidence>
<evidence type="ECO:0000256" key="6">
    <source>
        <dbReference type="SAM" id="SignalP"/>
    </source>
</evidence>
<keyword evidence="3 6" id="KW-0732">Signal</keyword>
<dbReference type="Pfam" id="PF14322">
    <property type="entry name" value="SusD-like_3"/>
    <property type="match status" value="1"/>
</dbReference>
<keyword evidence="4" id="KW-0472">Membrane</keyword>
<evidence type="ECO:0000259" key="7">
    <source>
        <dbReference type="Pfam" id="PF07980"/>
    </source>
</evidence>
<dbReference type="Proteomes" id="UP000662074">
    <property type="component" value="Unassembled WGS sequence"/>
</dbReference>
<dbReference type="SUPFAM" id="SSF48452">
    <property type="entry name" value="TPR-like"/>
    <property type="match status" value="1"/>
</dbReference>
<dbReference type="EMBL" id="BMDO01000002">
    <property type="protein sequence ID" value="GGI50017.1"/>
    <property type="molecule type" value="Genomic_DNA"/>
</dbReference>
<dbReference type="CDD" id="cd08977">
    <property type="entry name" value="SusD"/>
    <property type="match status" value="1"/>
</dbReference>
<keyword evidence="5" id="KW-0998">Cell outer membrane</keyword>
<proteinExistence type="inferred from homology"/>
<feature type="domain" description="SusD-like N-terminal" evidence="8">
    <location>
        <begin position="25"/>
        <end position="233"/>
    </location>
</feature>
<dbReference type="InterPro" id="IPR012944">
    <property type="entry name" value="SusD_RagB_dom"/>
</dbReference>
<accession>A0A917N2F6</accession>
<dbReference type="Pfam" id="PF07980">
    <property type="entry name" value="SusD_RagB"/>
    <property type="match status" value="1"/>
</dbReference>
<dbReference type="Gene3D" id="1.25.40.390">
    <property type="match status" value="1"/>
</dbReference>
<evidence type="ECO:0000256" key="2">
    <source>
        <dbReference type="ARBA" id="ARBA00006275"/>
    </source>
</evidence>
<name>A0A917N2F6_9SPHI</name>
<protein>
    <submittedName>
        <fullName evidence="9">Membrane protein</fullName>
    </submittedName>
</protein>
<comment type="caution">
    <text evidence="9">The sequence shown here is derived from an EMBL/GenBank/DDBJ whole genome shotgun (WGS) entry which is preliminary data.</text>
</comment>
<dbReference type="AlphaFoldDB" id="A0A917N2F6"/>
<gene>
    <name evidence="9" type="ORF">GCM10011425_12290</name>
</gene>
<evidence type="ECO:0000256" key="5">
    <source>
        <dbReference type="ARBA" id="ARBA00023237"/>
    </source>
</evidence>
<evidence type="ECO:0000256" key="4">
    <source>
        <dbReference type="ARBA" id="ARBA00023136"/>
    </source>
</evidence>
<dbReference type="RefSeq" id="WP_188414807.1">
    <property type="nucleotide sequence ID" value="NZ_BMDO01000002.1"/>
</dbReference>
<feature type="signal peptide" evidence="6">
    <location>
        <begin position="1"/>
        <end position="19"/>
    </location>
</feature>
<evidence type="ECO:0000313" key="9">
    <source>
        <dbReference type="EMBL" id="GGI50017.1"/>
    </source>
</evidence>
<evidence type="ECO:0000313" key="10">
    <source>
        <dbReference type="Proteomes" id="UP000662074"/>
    </source>
</evidence>
<comment type="subcellular location">
    <subcellularLocation>
        <location evidence="1">Cell outer membrane</location>
    </subcellularLocation>
</comment>
<dbReference type="InterPro" id="IPR011990">
    <property type="entry name" value="TPR-like_helical_dom_sf"/>
</dbReference>
<keyword evidence="10" id="KW-1185">Reference proteome</keyword>
<dbReference type="PROSITE" id="PS51257">
    <property type="entry name" value="PROKAR_LIPOPROTEIN"/>
    <property type="match status" value="1"/>
</dbReference>
<evidence type="ECO:0000259" key="8">
    <source>
        <dbReference type="Pfam" id="PF14322"/>
    </source>
</evidence>